<comment type="caution">
    <text evidence="2">The sequence shown here is derived from an EMBL/GenBank/DDBJ whole genome shotgun (WGS) entry which is preliminary data.</text>
</comment>
<organism evidence="2 3">
    <name type="scientific">Micromonospora azadirachtae</name>
    <dbReference type="NCBI Taxonomy" id="1970735"/>
    <lineage>
        <taxon>Bacteria</taxon>
        <taxon>Bacillati</taxon>
        <taxon>Actinomycetota</taxon>
        <taxon>Actinomycetes</taxon>
        <taxon>Micromonosporales</taxon>
        <taxon>Micromonosporaceae</taxon>
        <taxon>Micromonospora</taxon>
    </lineage>
</organism>
<protein>
    <submittedName>
        <fullName evidence="2">Nitrate- and nitrite sensing domain-containing protein</fullName>
    </submittedName>
</protein>
<evidence type="ECO:0000313" key="3">
    <source>
        <dbReference type="Proteomes" id="UP001597053"/>
    </source>
</evidence>
<dbReference type="InterPro" id="IPR013587">
    <property type="entry name" value="Nitrate/nitrite_sensing"/>
</dbReference>
<name>A0ABW3ABR2_9ACTN</name>
<evidence type="ECO:0000259" key="1">
    <source>
        <dbReference type="Pfam" id="PF08376"/>
    </source>
</evidence>
<dbReference type="Proteomes" id="UP001597053">
    <property type="component" value="Unassembled WGS sequence"/>
</dbReference>
<feature type="non-terminal residue" evidence="2">
    <location>
        <position position="1"/>
    </location>
</feature>
<dbReference type="Pfam" id="PF08376">
    <property type="entry name" value="NIT"/>
    <property type="match status" value="1"/>
</dbReference>
<gene>
    <name evidence="2" type="ORF">ACFQZ8_31145</name>
</gene>
<accession>A0ABW3ABR2</accession>
<sequence>LQAATDRAVADLRRAAEPLADADASWRVAYSEVLEAYDRVVYIRPAVPPAVLSSDTILSNYHRAVNTLLDLLAEPDPGQGRTALSDAVLRYVQFARVQELSSRIRAELYAAARAGRYGSEDQIVLADLRAQQLTALGAFRVAATGEQIGRYDRMSVDPAFAAGAELEERSLPTGGAVPEVLPASQWWSASEER</sequence>
<feature type="non-terminal residue" evidence="2">
    <location>
        <position position="193"/>
    </location>
</feature>
<reference evidence="3" key="1">
    <citation type="journal article" date="2019" name="Int. J. Syst. Evol. Microbiol.">
        <title>The Global Catalogue of Microorganisms (GCM) 10K type strain sequencing project: providing services to taxonomists for standard genome sequencing and annotation.</title>
        <authorList>
            <consortium name="The Broad Institute Genomics Platform"/>
            <consortium name="The Broad Institute Genome Sequencing Center for Infectious Disease"/>
            <person name="Wu L."/>
            <person name="Ma J."/>
        </authorList>
    </citation>
    <scope>NUCLEOTIDE SEQUENCE [LARGE SCALE GENOMIC DNA]</scope>
    <source>
        <strain evidence="3">JCM 32148</strain>
    </source>
</reference>
<dbReference type="EMBL" id="JBHTHM010002741">
    <property type="protein sequence ID" value="MFD0788393.1"/>
    <property type="molecule type" value="Genomic_DNA"/>
</dbReference>
<feature type="domain" description="Nitrate/nitrite sensing protein" evidence="1">
    <location>
        <begin position="2"/>
        <end position="192"/>
    </location>
</feature>
<proteinExistence type="predicted"/>
<keyword evidence="3" id="KW-1185">Reference proteome</keyword>
<evidence type="ECO:0000313" key="2">
    <source>
        <dbReference type="EMBL" id="MFD0788393.1"/>
    </source>
</evidence>